<feature type="domain" description="Glycosyltransferase 2-like" evidence="6">
    <location>
        <begin position="4"/>
        <end position="132"/>
    </location>
</feature>
<dbReference type="AlphaFoldDB" id="A0A4V2FEY2"/>
<keyword evidence="2" id="KW-1003">Cell membrane</keyword>
<evidence type="ECO:0000313" key="8">
    <source>
        <dbReference type="Proteomes" id="UP000291078"/>
    </source>
</evidence>
<keyword evidence="5" id="KW-0472">Membrane</keyword>
<evidence type="ECO:0000256" key="1">
    <source>
        <dbReference type="ARBA" id="ARBA00004236"/>
    </source>
</evidence>
<dbReference type="SUPFAM" id="SSF53448">
    <property type="entry name" value="Nucleotide-diphospho-sugar transferases"/>
    <property type="match status" value="1"/>
</dbReference>
<name>A0A4V2FEY2_9BURK</name>
<reference evidence="7 8" key="1">
    <citation type="journal article" date="2015" name="Stand. Genomic Sci.">
        <title>Genomic Encyclopedia of Bacterial and Archaeal Type Strains, Phase III: the genomes of soil and plant-associated and newly described type strains.</title>
        <authorList>
            <person name="Whitman W.B."/>
            <person name="Woyke T."/>
            <person name="Klenk H.P."/>
            <person name="Zhou Y."/>
            <person name="Lilburn T.G."/>
            <person name="Beck B.J."/>
            <person name="De Vos P."/>
            <person name="Vandamme P."/>
            <person name="Eisen J.A."/>
            <person name="Garrity G."/>
            <person name="Hugenholtz P."/>
            <person name="Kyrpides N.C."/>
        </authorList>
    </citation>
    <scope>NUCLEOTIDE SEQUENCE [LARGE SCALE GENOMIC DNA]</scope>
    <source>
        <strain evidence="7 8">ASC-9842</strain>
    </source>
</reference>
<dbReference type="GO" id="GO:0016757">
    <property type="term" value="F:glycosyltransferase activity"/>
    <property type="evidence" value="ECO:0007669"/>
    <property type="project" value="UniProtKB-KW"/>
</dbReference>
<evidence type="ECO:0000313" key="7">
    <source>
        <dbReference type="EMBL" id="RZT31369.1"/>
    </source>
</evidence>
<dbReference type="InterPro" id="IPR001173">
    <property type="entry name" value="Glyco_trans_2-like"/>
</dbReference>
<evidence type="ECO:0000256" key="3">
    <source>
        <dbReference type="ARBA" id="ARBA00022676"/>
    </source>
</evidence>
<keyword evidence="4 7" id="KW-0808">Transferase</keyword>
<evidence type="ECO:0000259" key="6">
    <source>
        <dbReference type="Pfam" id="PF00535"/>
    </source>
</evidence>
<evidence type="ECO:0000256" key="4">
    <source>
        <dbReference type="ARBA" id="ARBA00022679"/>
    </source>
</evidence>
<dbReference type="RefSeq" id="WP_130393441.1">
    <property type="nucleotide sequence ID" value="NZ_SGXM01000009.1"/>
</dbReference>
<accession>A0A4V2FEY2</accession>
<sequence>MIGVVVPAHNEEVCLPACLAALAVAARHPGLLGEPVRIAVVLDDCSDDSRAIVERHAAAEAVCLPIAARNVGMARHHGAEYLMRAGARWLAFTDADTCVAPDWLVAQLSLGADAVCGLVTVDDWSQQPDHVPARFAARYCRQDDHRHIHGANLGICPVAYARAGGFPPHASSEDVALVQALIAINAQIAWSTQPQVVTSARRQGRATGGFADHLAMLATLSADATQA</sequence>
<dbReference type="Gene3D" id="3.90.550.10">
    <property type="entry name" value="Spore Coat Polysaccharide Biosynthesis Protein SpsA, Chain A"/>
    <property type="match status" value="1"/>
</dbReference>
<dbReference type="Pfam" id="PF00535">
    <property type="entry name" value="Glycos_transf_2"/>
    <property type="match status" value="1"/>
</dbReference>
<proteinExistence type="predicted"/>
<protein>
    <submittedName>
        <fullName evidence="7">Glycosyl transferase family 2</fullName>
    </submittedName>
</protein>
<dbReference type="EMBL" id="SGXM01000009">
    <property type="protein sequence ID" value="RZT31369.1"/>
    <property type="molecule type" value="Genomic_DNA"/>
</dbReference>
<evidence type="ECO:0000256" key="5">
    <source>
        <dbReference type="ARBA" id="ARBA00023136"/>
    </source>
</evidence>
<keyword evidence="3" id="KW-0328">Glycosyltransferase</keyword>
<comment type="subcellular location">
    <subcellularLocation>
        <location evidence="1">Cell membrane</location>
    </subcellularLocation>
</comment>
<gene>
    <name evidence="7" type="ORF">EV147_4550</name>
</gene>
<dbReference type="OrthoDB" id="9777873at2"/>
<keyword evidence="8" id="KW-1185">Reference proteome</keyword>
<dbReference type="PANTHER" id="PTHR43646">
    <property type="entry name" value="GLYCOSYLTRANSFERASE"/>
    <property type="match status" value="1"/>
</dbReference>
<evidence type="ECO:0000256" key="2">
    <source>
        <dbReference type="ARBA" id="ARBA00022475"/>
    </source>
</evidence>
<comment type="caution">
    <text evidence="7">The sequence shown here is derived from an EMBL/GenBank/DDBJ whole genome shotgun (WGS) entry which is preliminary data.</text>
</comment>
<dbReference type="InterPro" id="IPR029044">
    <property type="entry name" value="Nucleotide-diphossugar_trans"/>
</dbReference>
<dbReference type="PANTHER" id="PTHR43646:SF2">
    <property type="entry name" value="GLYCOSYLTRANSFERASE 2-LIKE DOMAIN-CONTAINING PROTEIN"/>
    <property type="match status" value="1"/>
</dbReference>
<organism evidence="7 8">
    <name type="scientific">Cupriavidus agavae</name>
    <dbReference type="NCBI Taxonomy" id="1001822"/>
    <lineage>
        <taxon>Bacteria</taxon>
        <taxon>Pseudomonadati</taxon>
        <taxon>Pseudomonadota</taxon>
        <taxon>Betaproteobacteria</taxon>
        <taxon>Burkholderiales</taxon>
        <taxon>Burkholderiaceae</taxon>
        <taxon>Cupriavidus</taxon>
    </lineage>
</organism>
<dbReference type="Proteomes" id="UP000291078">
    <property type="component" value="Unassembled WGS sequence"/>
</dbReference>
<dbReference type="CDD" id="cd00761">
    <property type="entry name" value="Glyco_tranf_GTA_type"/>
    <property type="match status" value="1"/>
</dbReference>
<dbReference type="GO" id="GO:0005886">
    <property type="term" value="C:plasma membrane"/>
    <property type="evidence" value="ECO:0007669"/>
    <property type="project" value="UniProtKB-SubCell"/>
</dbReference>